<evidence type="ECO:0000313" key="1">
    <source>
        <dbReference type="EMBL" id="MFC4076592.1"/>
    </source>
</evidence>
<dbReference type="Gene3D" id="3.30.450.40">
    <property type="match status" value="1"/>
</dbReference>
<dbReference type="Proteomes" id="UP001595843">
    <property type="component" value="Unassembled WGS sequence"/>
</dbReference>
<keyword evidence="2" id="KW-1185">Reference proteome</keyword>
<dbReference type="EMBL" id="JBHSAP010000009">
    <property type="protein sequence ID" value="MFC4076592.1"/>
    <property type="molecule type" value="Genomic_DNA"/>
</dbReference>
<evidence type="ECO:0008006" key="3">
    <source>
        <dbReference type="Google" id="ProtNLM"/>
    </source>
</evidence>
<reference evidence="2" key="1">
    <citation type="journal article" date="2019" name="Int. J. Syst. Evol. Microbiol.">
        <title>The Global Catalogue of Microorganisms (GCM) 10K type strain sequencing project: providing services to taxonomists for standard genome sequencing and annotation.</title>
        <authorList>
            <consortium name="The Broad Institute Genomics Platform"/>
            <consortium name="The Broad Institute Genome Sequencing Center for Infectious Disease"/>
            <person name="Wu L."/>
            <person name="Ma J."/>
        </authorList>
    </citation>
    <scope>NUCLEOTIDE SEQUENCE [LARGE SCALE GENOMIC DNA]</scope>
    <source>
        <strain evidence="2">IBRC-M 10813</strain>
    </source>
</reference>
<evidence type="ECO:0000313" key="2">
    <source>
        <dbReference type="Proteomes" id="UP001595843"/>
    </source>
</evidence>
<protein>
    <recommendedName>
        <fullName evidence="3">GAF domain-containing protein</fullName>
    </recommendedName>
</protein>
<name>A0ABV8JCE3_9BACL</name>
<organism evidence="1 2">
    <name type="scientific">Salinithrix halophila</name>
    <dbReference type="NCBI Taxonomy" id="1485204"/>
    <lineage>
        <taxon>Bacteria</taxon>
        <taxon>Bacillati</taxon>
        <taxon>Bacillota</taxon>
        <taxon>Bacilli</taxon>
        <taxon>Bacillales</taxon>
        <taxon>Thermoactinomycetaceae</taxon>
        <taxon>Salinithrix</taxon>
    </lineage>
</organism>
<comment type="caution">
    <text evidence="1">The sequence shown here is derived from an EMBL/GenBank/DDBJ whole genome shotgun (WGS) entry which is preliminary data.</text>
</comment>
<proteinExistence type="predicted"/>
<dbReference type="RefSeq" id="WP_380703668.1">
    <property type="nucleotide sequence ID" value="NZ_JBHSAP010000009.1"/>
</dbReference>
<accession>A0ABV8JCE3</accession>
<sequence length="146" mass="16236">MRKADLLDELRAEIGVVSDKVDRQVHTLYRFVIQTLHSRVPGYRYAGIYLTAPGMFRCFCRAGSSTLSPVVRFGQGLFSLAAARGGVVREQVGGRTEVYVPFYRSHHLIGELVIIGDSTDSIDDEDIALFCELASLFESKVEECNS</sequence>
<dbReference type="InterPro" id="IPR029016">
    <property type="entry name" value="GAF-like_dom_sf"/>
</dbReference>
<gene>
    <name evidence="1" type="ORF">ACFOUO_07175</name>
</gene>
<dbReference type="SUPFAM" id="SSF55781">
    <property type="entry name" value="GAF domain-like"/>
    <property type="match status" value="1"/>
</dbReference>